<reference evidence="2" key="2">
    <citation type="submission" date="2021-05" db="EMBL/GenBank/DDBJ databases">
        <title>Cloning and multi-omic analysis of chimpanzee cytomegalovirus: a resource for comparative functional genomics.</title>
        <authorList>
            <person name="Phan Q.V."/>
        </authorList>
    </citation>
    <scope>NUCLEOTIDE SEQUENCE</scope>
    <source>
        <strain evidence="2">Heberling</strain>
    </source>
</reference>
<dbReference type="Proteomes" id="UP000099188">
    <property type="component" value="Segment"/>
</dbReference>
<dbReference type="KEGG" id="vg:935478"/>
<evidence type="ECO:0000313" key="2">
    <source>
        <dbReference type="EMBL" id="QXV67821.1"/>
    </source>
</evidence>
<evidence type="ECO:0000313" key="3">
    <source>
        <dbReference type="Proteomes" id="UP000099188"/>
    </source>
</evidence>
<sequence>MARHGVGLACGACLALWCFVLCQVAAQRPVQTNPPHIQKIFNEYRQPTREQLLEILKLKLEIETRKRSRGRYKVKTIKTPQTRDNSTDYAPLILNNVTVAPMPKFPKRYILAGPKTMNVTYLWLDFYSNQLRRARYVYSKYDNVTKNITFLLPPCGNVPSMRCLSEMLNISISRRNETGENDDDCRNFTTYNPMLYNVPRWNTLITVGSQRISVDSQTVYFMGLSALILRYVQRNCTSSFYLANAMSRNMFRVPKYFNSTKLKNTMRKLKRKQTAKEITLPKTQKRTKRNATVTTNNVTTTTIHAITTSANVTRNGVSKNASVTLPTKSCDVNEGACFKNPILATQLQDLVTWVYSTFRYYSEPYCQRSRNLTAISDTVRHTHQVAHNQTPSTIYGTLNLTSLYQEAPEVNRSHILLRQNYIDPLWDYIDSMVFKEEIRNRTNITLRHRPENVSSLSSLWW</sequence>
<keyword evidence="1" id="KW-0946">Virion</keyword>
<name>Q8QS25_9BETA</name>
<reference evidence="1 3" key="1">
    <citation type="journal article" date="2003" name="J. Gen. Virol.">
        <title>The human cytomegalovirus genome revisited: comparison with the chimpanzee cytomegalovirus genome.</title>
        <authorList>
            <person name="Davison A.J."/>
            <person name="Dolan A."/>
            <person name="Akter P."/>
            <person name="Addison C."/>
            <person name="Dargan D.J."/>
            <person name="Alcendor D.J."/>
            <person name="McGeoch D.J."/>
            <person name="Hayward G.S."/>
        </authorList>
    </citation>
    <scope>NUCLEOTIDE SEQUENCE [LARGE SCALE GENOMIC DNA]</scope>
    <source>
        <strain evidence="1">Heberling</strain>
    </source>
</reference>
<evidence type="ECO:0000313" key="1">
    <source>
        <dbReference type="EMBL" id="AAM00713.1"/>
    </source>
</evidence>
<dbReference type="OrthoDB" id="7747at10239"/>
<keyword evidence="1" id="KW-0261">Viral envelope protein</keyword>
<dbReference type="Pfam" id="PF07982">
    <property type="entry name" value="Herpes_UL74"/>
    <property type="match status" value="1"/>
</dbReference>
<dbReference type="GO" id="GO:0019031">
    <property type="term" value="C:viral envelope"/>
    <property type="evidence" value="ECO:0007669"/>
    <property type="project" value="UniProtKB-KW"/>
</dbReference>
<accession>Q8QS25</accession>
<dbReference type="EMBL" id="AF480884">
    <property type="protein sequence ID" value="AAM00713.1"/>
    <property type="molecule type" value="Genomic_DNA"/>
</dbReference>
<dbReference type="GeneID" id="935478"/>
<gene>
    <name evidence="1" type="primary">UL74</name>
    <name evidence="1" type="ORF">CCMVgp065</name>
</gene>
<organism evidence="1 3">
    <name type="scientific">Panine betaherpesvirus 2</name>
    <name type="common">Chimpanzee cytomegalovirus</name>
    <dbReference type="NCBI Taxonomy" id="188763"/>
    <lineage>
        <taxon>Viruses</taxon>
        <taxon>Duplodnaviria</taxon>
        <taxon>Heunggongvirae</taxon>
        <taxon>Peploviricota</taxon>
        <taxon>Herviviricetes</taxon>
        <taxon>Herpesvirales</taxon>
        <taxon>Orthoherpesviridae</taxon>
        <taxon>Betaherpesvirinae</taxon>
        <taxon>Cytomegalovirus</taxon>
        <taxon>Cytomegalovirus paninebeta2</taxon>
    </lineage>
</organism>
<dbReference type="EMBL" id="MZ151943">
    <property type="protein sequence ID" value="QXV67821.1"/>
    <property type="molecule type" value="Genomic_DNA"/>
</dbReference>
<protein>
    <submittedName>
        <fullName evidence="1">Envelope glycoprotein O</fullName>
    </submittedName>
</protein>
<proteinExistence type="predicted"/>
<dbReference type="InterPro" id="IPR012564">
    <property type="entry name" value="Herpes_UL74"/>
</dbReference>
<dbReference type="RefSeq" id="NP_612707.1">
    <property type="nucleotide sequence ID" value="NC_003521.1"/>
</dbReference>
<keyword evidence="3" id="KW-1185">Reference proteome</keyword>